<dbReference type="InterPro" id="IPR025110">
    <property type="entry name" value="AMP-bd_C"/>
</dbReference>
<organism evidence="3 4">
    <name type="scientific">Bremerella alba</name>
    <dbReference type="NCBI Taxonomy" id="980252"/>
    <lineage>
        <taxon>Bacteria</taxon>
        <taxon>Pseudomonadati</taxon>
        <taxon>Planctomycetota</taxon>
        <taxon>Planctomycetia</taxon>
        <taxon>Pirellulales</taxon>
        <taxon>Pirellulaceae</taxon>
        <taxon>Bremerella</taxon>
    </lineage>
</organism>
<dbReference type="Pfam" id="PF13193">
    <property type="entry name" value="AMP-binding_C"/>
    <property type="match status" value="1"/>
</dbReference>
<gene>
    <name evidence="3" type="primary">lcfB_2</name>
    <name evidence="3" type="ORF">HOV93_45630</name>
</gene>
<dbReference type="Gene3D" id="3.30.300.30">
    <property type="match status" value="1"/>
</dbReference>
<dbReference type="EMBL" id="JABRWO010000014">
    <property type="protein sequence ID" value="MBA2117365.1"/>
    <property type="molecule type" value="Genomic_DNA"/>
</dbReference>
<proteinExistence type="predicted"/>
<dbReference type="InterPro" id="IPR050237">
    <property type="entry name" value="ATP-dep_AMP-bd_enzyme"/>
</dbReference>
<dbReference type="InterPro" id="IPR042099">
    <property type="entry name" value="ANL_N_sf"/>
</dbReference>
<feature type="domain" description="AMP-dependent synthetase/ligase" evidence="1">
    <location>
        <begin position="28"/>
        <end position="362"/>
    </location>
</feature>
<accession>A0A7V9A9B9</accession>
<dbReference type="InterPro" id="IPR045851">
    <property type="entry name" value="AMP-bd_C_sf"/>
</dbReference>
<dbReference type="SUPFAM" id="SSF56801">
    <property type="entry name" value="Acetyl-CoA synthetase-like"/>
    <property type="match status" value="1"/>
</dbReference>
<dbReference type="PANTHER" id="PTHR43767:SF1">
    <property type="entry name" value="NONRIBOSOMAL PEPTIDE SYNTHASE PES1 (EUROFUNG)-RELATED"/>
    <property type="match status" value="1"/>
</dbReference>
<keyword evidence="3" id="KW-0436">Ligase</keyword>
<dbReference type="RefSeq" id="WP_207398746.1">
    <property type="nucleotide sequence ID" value="NZ_JABRWO010000014.1"/>
</dbReference>
<keyword evidence="4" id="KW-1185">Reference proteome</keyword>
<evidence type="ECO:0000313" key="4">
    <source>
        <dbReference type="Proteomes" id="UP000551616"/>
    </source>
</evidence>
<dbReference type="Gene3D" id="3.40.50.12780">
    <property type="entry name" value="N-terminal domain of ligase-like"/>
    <property type="match status" value="1"/>
</dbReference>
<feature type="domain" description="AMP-binding enzyme C-terminal" evidence="2">
    <location>
        <begin position="413"/>
        <end position="486"/>
    </location>
</feature>
<evidence type="ECO:0000259" key="1">
    <source>
        <dbReference type="Pfam" id="PF00501"/>
    </source>
</evidence>
<evidence type="ECO:0000313" key="3">
    <source>
        <dbReference type="EMBL" id="MBA2117365.1"/>
    </source>
</evidence>
<dbReference type="InterPro" id="IPR000873">
    <property type="entry name" value="AMP-dep_synth/lig_dom"/>
</dbReference>
<comment type="caution">
    <text evidence="3">The sequence shown here is derived from an EMBL/GenBank/DDBJ whole genome shotgun (WGS) entry which is preliminary data.</text>
</comment>
<dbReference type="GO" id="GO:0004467">
    <property type="term" value="F:long-chain fatty acid-CoA ligase activity"/>
    <property type="evidence" value="ECO:0007669"/>
    <property type="project" value="UniProtKB-EC"/>
</dbReference>
<dbReference type="Proteomes" id="UP000551616">
    <property type="component" value="Unassembled WGS sequence"/>
</dbReference>
<dbReference type="AlphaFoldDB" id="A0A7V9A9B9"/>
<sequence length="493" mass="53021">MPSTLTPNSVWSPDPILEAAESYRGQIIDLDSGRSISSDQFQRLRQHLAQSLKRKGIAAGDRVLVTIANGPMFPIALTALLACNASPLLVHVMTPPAELARYAQRFGVKWLISSGGDEQVDSVLEQHGMILAGDDWSLVLGRFSEPTSIPGPEFRGVPLHPTSGSTGLPKIALRPGFPAMEEARHYTATMAICEDDCLMAIPPMSHAYGYGLTTMVPLLTGASIVTTSKFSVGKLARILREFPVTILPMVPAHIDILLFGGGIEFGRLRWLLTAGSMMPKRSAVQFRKKTGVTVCPLYGTTETGGISVATIADGQDVDGRVGPPMDGVEVRVRSPANAKELGLEPSVGKIHVKSSSMMTGYLSETGEILKPWDSDGFFETGDLAKTVEDGVIHLRGRTGEMINILGLKVVPCEVEEVIAAMPGVREVKVYAGQLKSKGEIVKAAVAVDDGIDETVLKAYCDANLVYYKRPRDITIVAKLPRNPAGKIQVKELP</sequence>
<dbReference type="Pfam" id="PF00501">
    <property type="entry name" value="AMP-binding"/>
    <property type="match status" value="1"/>
</dbReference>
<dbReference type="PANTHER" id="PTHR43767">
    <property type="entry name" value="LONG-CHAIN-FATTY-ACID--COA LIGASE"/>
    <property type="match status" value="1"/>
</dbReference>
<reference evidence="3 4" key="1">
    <citation type="submission" date="2020-05" db="EMBL/GenBank/DDBJ databases">
        <title>Bremerella alba sp. nov., a novel planctomycete isolated from the surface of the macroalga Fucus spiralis.</title>
        <authorList>
            <person name="Godinho O."/>
            <person name="Botelho R."/>
            <person name="Albuquerque L."/>
            <person name="Wiegand S."/>
            <person name="Da Costa M.S."/>
            <person name="Lobo-Da-Cunha A."/>
            <person name="Jogler C."/>
            <person name="Lage O.M."/>
        </authorList>
    </citation>
    <scope>NUCLEOTIDE SEQUENCE [LARGE SCALE GENOMIC DNA]</scope>
    <source>
        <strain evidence="3 4">FF15</strain>
    </source>
</reference>
<dbReference type="EC" id="6.2.1.3" evidence="3"/>
<protein>
    <submittedName>
        <fullName evidence="3">Long-chain-fatty-acid--CoA ligase</fullName>
        <ecNumber evidence="3">6.2.1.3</ecNumber>
    </submittedName>
</protein>
<evidence type="ECO:0000259" key="2">
    <source>
        <dbReference type="Pfam" id="PF13193"/>
    </source>
</evidence>
<name>A0A7V9A9B9_9BACT</name>